<evidence type="ECO:0000256" key="1">
    <source>
        <dbReference type="SAM" id="Phobius"/>
    </source>
</evidence>
<dbReference type="Proteomes" id="UP000807025">
    <property type="component" value="Unassembled WGS sequence"/>
</dbReference>
<evidence type="ECO:0000313" key="2">
    <source>
        <dbReference type="EMBL" id="KAF9493749.1"/>
    </source>
</evidence>
<dbReference type="EMBL" id="MU154581">
    <property type="protein sequence ID" value="KAF9493749.1"/>
    <property type="molecule type" value="Genomic_DNA"/>
</dbReference>
<reference evidence="2" key="1">
    <citation type="submission" date="2020-11" db="EMBL/GenBank/DDBJ databases">
        <authorList>
            <consortium name="DOE Joint Genome Institute"/>
            <person name="Ahrendt S."/>
            <person name="Riley R."/>
            <person name="Andreopoulos W."/>
            <person name="Labutti K."/>
            <person name="Pangilinan J."/>
            <person name="Ruiz-Duenas F.J."/>
            <person name="Barrasa J.M."/>
            <person name="Sanchez-Garcia M."/>
            <person name="Camarero S."/>
            <person name="Miyauchi S."/>
            <person name="Serrano A."/>
            <person name="Linde D."/>
            <person name="Babiker R."/>
            <person name="Drula E."/>
            <person name="Ayuso-Fernandez I."/>
            <person name="Pacheco R."/>
            <person name="Padilla G."/>
            <person name="Ferreira P."/>
            <person name="Barriuso J."/>
            <person name="Kellner H."/>
            <person name="Castanera R."/>
            <person name="Alfaro M."/>
            <person name="Ramirez L."/>
            <person name="Pisabarro A.G."/>
            <person name="Kuo A."/>
            <person name="Tritt A."/>
            <person name="Lipzen A."/>
            <person name="He G."/>
            <person name="Yan M."/>
            <person name="Ng V."/>
            <person name="Cullen D."/>
            <person name="Martin F."/>
            <person name="Rosso M.-N."/>
            <person name="Henrissat B."/>
            <person name="Hibbett D."/>
            <person name="Martinez A.T."/>
            <person name="Grigoriev I.V."/>
        </authorList>
    </citation>
    <scope>NUCLEOTIDE SEQUENCE</scope>
    <source>
        <strain evidence="2">ATCC 90797</strain>
    </source>
</reference>
<accession>A0A9P6DE86</accession>
<feature type="transmembrane region" description="Helical" evidence="1">
    <location>
        <begin position="6"/>
        <end position="38"/>
    </location>
</feature>
<protein>
    <submittedName>
        <fullName evidence="2">Uncharacterized protein</fullName>
    </submittedName>
</protein>
<keyword evidence="1" id="KW-0472">Membrane</keyword>
<dbReference type="AlphaFoldDB" id="A0A9P6DE86"/>
<name>A0A9P6DE86_PLEER</name>
<keyword evidence="1" id="KW-1133">Transmembrane helix</keyword>
<sequence length="67" mass="8046">MQTILLGWWLVIPLEIALMTAAAVGLSTWGFCLLIVFLDDDTRTTEKHYLRFWQMCRKINYNFNHYY</sequence>
<gene>
    <name evidence="2" type="ORF">BDN71DRAFT_1057642</name>
</gene>
<evidence type="ECO:0000313" key="3">
    <source>
        <dbReference type="Proteomes" id="UP000807025"/>
    </source>
</evidence>
<comment type="caution">
    <text evidence="2">The sequence shown here is derived from an EMBL/GenBank/DDBJ whole genome shotgun (WGS) entry which is preliminary data.</text>
</comment>
<proteinExistence type="predicted"/>
<organism evidence="2 3">
    <name type="scientific">Pleurotus eryngii</name>
    <name type="common">Boletus of the steppes</name>
    <dbReference type="NCBI Taxonomy" id="5323"/>
    <lineage>
        <taxon>Eukaryota</taxon>
        <taxon>Fungi</taxon>
        <taxon>Dikarya</taxon>
        <taxon>Basidiomycota</taxon>
        <taxon>Agaricomycotina</taxon>
        <taxon>Agaricomycetes</taxon>
        <taxon>Agaricomycetidae</taxon>
        <taxon>Agaricales</taxon>
        <taxon>Pleurotineae</taxon>
        <taxon>Pleurotaceae</taxon>
        <taxon>Pleurotus</taxon>
    </lineage>
</organism>
<keyword evidence="3" id="KW-1185">Reference proteome</keyword>
<keyword evidence="1" id="KW-0812">Transmembrane</keyword>